<dbReference type="GO" id="GO:0006396">
    <property type="term" value="P:RNA processing"/>
    <property type="evidence" value="ECO:0007669"/>
    <property type="project" value="UniProtKB-ARBA"/>
</dbReference>
<gene>
    <name evidence="2" type="primary">rluA</name>
    <name evidence="2" type="ORF">Mal52_47620</name>
</gene>
<evidence type="ECO:0000259" key="1">
    <source>
        <dbReference type="Pfam" id="PF00849"/>
    </source>
</evidence>
<name>A0A517ZUS9_9PLAN</name>
<protein>
    <submittedName>
        <fullName evidence="2">Ribosomal large subunit pseudouridine synthase A</fullName>
        <ecNumber evidence="2">5.4.99.28</ecNumber>
    </submittedName>
</protein>
<evidence type="ECO:0000313" key="2">
    <source>
        <dbReference type="EMBL" id="QDU46244.1"/>
    </source>
</evidence>
<dbReference type="InterPro" id="IPR050188">
    <property type="entry name" value="RluA_PseudoU_synthase"/>
</dbReference>
<accession>A0A517ZUS9</accession>
<dbReference type="CDD" id="cd02869">
    <property type="entry name" value="PseudoU_synth_RluA_like"/>
    <property type="match status" value="1"/>
</dbReference>
<feature type="domain" description="Pseudouridine synthase RsuA/RluA-like" evidence="1">
    <location>
        <begin position="44"/>
        <end position="199"/>
    </location>
</feature>
<dbReference type="GO" id="GO:0001522">
    <property type="term" value="P:pseudouridine synthesis"/>
    <property type="evidence" value="ECO:0007669"/>
    <property type="project" value="InterPro"/>
</dbReference>
<dbReference type="GO" id="GO:0160151">
    <property type="term" value="F:tRNA pseudouridine(32) synthase activity"/>
    <property type="evidence" value="ECO:0007669"/>
    <property type="project" value="UniProtKB-EC"/>
</dbReference>
<dbReference type="SUPFAM" id="SSF55120">
    <property type="entry name" value="Pseudouridine synthase"/>
    <property type="match status" value="1"/>
</dbReference>
<organism evidence="2 3">
    <name type="scientific">Symmachiella dynata</name>
    <dbReference type="NCBI Taxonomy" id="2527995"/>
    <lineage>
        <taxon>Bacteria</taxon>
        <taxon>Pseudomonadati</taxon>
        <taxon>Planctomycetota</taxon>
        <taxon>Planctomycetia</taxon>
        <taxon>Planctomycetales</taxon>
        <taxon>Planctomycetaceae</taxon>
        <taxon>Symmachiella</taxon>
    </lineage>
</organism>
<sequence>MPHYSENAPVDMILSIIQKTTDALLRPPEVNTAPLEILYADNHCLAVAKPAKLLTAGDRTGDDTLLARSKAYVKQTYGKPGNVYLGIVQRLDRPTSGVVLFARTSKAAARLTKQFRDRTIEKTYLAIVEGNSGPGDAELVDWLKKDEARNVVSVTEPGATGGKQSRLRYRVLKRSGGRTLLEVRPLTGRSHQIRVQLSSRKMPIVGDRKYGARVGLGGKIALHAASLTFEHPTRREMLTVTAELPDYFDDLLDPGGASSRN</sequence>
<dbReference type="EC" id="5.4.99.28" evidence="2"/>
<keyword evidence="2" id="KW-0413">Isomerase</keyword>
<dbReference type="InterPro" id="IPR006145">
    <property type="entry name" value="PsdUridine_synth_RsuA/RluA"/>
</dbReference>
<dbReference type="PROSITE" id="PS01129">
    <property type="entry name" value="PSI_RLU"/>
    <property type="match status" value="1"/>
</dbReference>
<dbReference type="PANTHER" id="PTHR21600">
    <property type="entry name" value="MITOCHONDRIAL RNA PSEUDOURIDINE SYNTHASE"/>
    <property type="match status" value="1"/>
</dbReference>
<dbReference type="Pfam" id="PF00849">
    <property type="entry name" value="PseudoU_synth_2"/>
    <property type="match status" value="1"/>
</dbReference>
<dbReference type="AlphaFoldDB" id="A0A517ZUS9"/>
<reference evidence="2 3" key="1">
    <citation type="submission" date="2019-02" db="EMBL/GenBank/DDBJ databases">
        <title>Deep-cultivation of Planctomycetes and their phenomic and genomic characterization uncovers novel biology.</title>
        <authorList>
            <person name="Wiegand S."/>
            <person name="Jogler M."/>
            <person name="Boedeker C."/>
            <person name="Pinto D."/>
            <person name="Vollmers J."/>
            <person name="Rivas-Marin E."/>
            <person name="Kohn T."/>
            <person name="Peeters S.H."/>
            <person name="Heuer A."/>
            <person name="Rast P."/>
            <person name="Oberbeckmann S."/>
            <person name="Bunk B."/>
            <person name="Jeske O."/>
            <person name="Meyerdierks A."/>
            <person name="Storesund J.E."/>
            <person name="Kallscheuer N."/>
            <person name="Luecker S."/>
            <person name="Lage O.M."/>
            <person name="Pohl T."/>
            <person name="Merkel B.J."/>
            <person name="Hornburger P."/>
            <person name="Mueller R.-W."/>
            <person name="Bruemmer F."/>
            <person name="Labrenz M."/>
            <person name="Spormann A.M."/>
            <person name="Op den Camp H."/>
            <person name="Overmann J."/>
            <person name="Amann R."/>
            <person name="Jetten M.S.M."/>
            <person name="Mascher T."/>
            <person name="Medema M.H."/>
            <person name="Devos D.P."/>
            <person name="Kaster A.-K."/>
            <person name="Ovreas L."/>
            <person name="Rohde M."/>
            <person name="Galperin M.Y."/>
            <person name="Jogler C."/>
        </authorList>
    </citation>
    <scope>NUCLEOTIDE SEQUENCE [LARGE SCALE GENOMIC DNA]</scope>
    <source>
        <strain evidence="2 3">Mal52</strain>
    </source>
</reference>
<dbReference type="RefSeq" id="WP_231962419.1">
    <property type="nucleotide sequence ID" value="NZ_CP036276.1"/>
</dbReference>
<evidence type="ECO:0000313" key="3">
    <source>
        <dbReference type="Proteomes" id="UP000319383"/>
    </source>
</evidence>
<proteinExistence type="predicted"/>
<dbReference type="GO" id="GO:0003723">
    <property type="term" value="F:RNA binding"/>
    <property type="evidence" value="ECO:0007669"/>
    <property type="project" value="InterPro"/>
</dbReference>
<dbReference type="EMBL" id="CP036276">
    <property type="protein sequence ID" value="QDU46244.1"/>
    <property type="molecule type" value="Genomic_DNA"/>
</dbReference>
<keyword evidence="3" id="KW-1185">Reference proteome</keyword>
<dbReference type="Proteomes" id="UP000319383">
    <property type="component" value="Chromosome"/>
</dbReference>
<dbReference type="InterPro" id="IPR006224">
    <property type="entry name" value="PsdUridine_synth_RluA-like_CS"/>
</dbReference>
<dbReference type="Gene3D" id="3.30.2350.10">
    <property type="entry name" value="Pseudouridine synthase"/>
    <property type="match status" value="1"/>
</dbReference>
<dbReference type="KEGG" id="sdyn:Mal52_47620"/>
<dbReference type="InterPro" id="IPR020103">
    <property type="entry name" value="PsdUridine_synth_cat_dom_sf"/>
</dbReference>